<evidence type="ECO:0000256" key="2">
    <source>
        <dbReference type="SAM" id="Phobius"/>
    </source>
</evidence>
<dbReference type="Proteomes" id="UP000267418">
    <property type="component" value="Unassembled WGS sequence"/>
</dbReference>
<feature type="transmembrane region" description="Helical" evidence="2">
    <location>
        <begin position="157"/>
        <end position="177"/>
    </location>
</feature>
<feature type="transmembrane region" description="Helical" evidence="2">
    <location>
        <begin position="122"/>
        <end position="145"/>
    </location>
</feature>
<feature type="transmembrane region" description="Helical" evidence="2">
    <location>
        <begin position="189"/>
        <end position="208"/>
    </location>
</feature>
<sequence length="488" mass="53621">MPEDIIAPQQPSSENAVEANTPPPAVPDATPRAGLLRWIVGGLRAACLLDPRVDARPAPWQLLLLVLLPELAWTGLARLEIAGPASLQASVGLNTLWVLAVLAWLGWFALSGGARGGGLARWFALATWTMFPANLLLCLLALGYARGWLPSVLANSRGYWIVFGLGCAWLIVALVRLTARDAATRWRLALFAPAFMALLALTFVQSLYTQERMWLPDGSASAEPERPRMELTQELFEQQQAVWERTVEALPAGKPGETNVYGLVFAPYASEDVFLRESNMVTQVLEERFDARGRVIHLMNHATTAETLPWATPLNLRRAIAALAARMDRENDVLVIYLTSHGARDHRLAAAHWPLTVPWLTPEELREELDGAGIRHRVVAVSACYSGGWIEPLAGEDTLVMTAADATHTSYGCGRLSELTFFGRAMFDEQLRKTRSFEAAFAAAVPVIKQREIEGGKEDGFSNPQISVGEKIRPVLDRLAQRLDGIPK</sequence>
<keyword evidence="2" id="KW-0812">Transmembrane</keyword>
<evidence type="ECO:0008006" key="5">
    <source>
        <dbReference type="Google" id="ProtNLM"/>
    </source>
</evidence>
<dbReference type="InterPro" id="IPR029030">
    <property type="entry name" value="Caspase-like_dom_sf"/>
</dbReference>
<name>A0A3S0H227_9BURK</name>
<organism evidence="3 4">
    <name type="scientific">Variovorax gossypii</name>
    <dbReference type="NCBI Taxonomy" id="1679495"/>
    <lineage>
        <taxon>Bacteria</taxon>
        <taxon>Pseudomonadati</taxon>
        <taxon>Pseudomonadota</taxon>
        <taxon>Betaproteobacteria</taxon>
        <taxon>Burkholderiales</taxon>
        <taxon>Comamonadaceae</taxon>
        <taxon>Variovorax</taxon>
    </lineage>
</organism>
<dbReference type="OrthoDB" id="345222at2"/>
<feature type="transmembrane region" description="Helical" evidence="2">
    <location>
        <begin position="91"/>
        <end position="110"/>
    </location>
</feature>
<feature type="region of interest" description="Disordered" evidence="1">
    <location>
        <begin position="1"/>
        <end position="29"/>
    </location>
</feature>
<dbReference type="EMBL" id="RXOE01000002">
    <property type="protein sequence ID" value="RTQ35301.1"/>
    <property type="molecule type" value="Genomic_DNA"/>
</dbReference>
<comment type="caution">
    <text evidence="3">The sequence shown here is derived from an EMBL/GenBank/DDBJ whole genome shotgun (WGS) entry which is preliminary data.</text>
</comment>
<evidence type="ECO:0000313" key="4">
    <source>
        <dbReference type="Proteomes" id="UP000267418"/>
    </source>
</evidence>
<accession>A0A3S0H227</accession>
<proteinExistence type="predicted"/>
<evidence type="ECO:0000313" key="3">
    <source>
        <dbReference type="EMBL" id="RTQ35301.1"/>
    </source>
</evidence>
<reference evidence="3 4" key="1">
    <citation type="submission" date="2018-12" db="EMBL/GenBank/DDBJ databases">
        <title>The genome of Variovorax gossypii DSM 100435.</title>
        <authorList>
            <person name="Gao J."/>
            <person name="Sun J."/>
        </authorList>
    </citation>
    <scope>NUCLEOTIDE SEQUENCE [LARGE SCALE GENOMIC DNA]</scope>
    <source>
        <strain evidence="3 4">DSM 100435</strain>
    </source>
</reference>
<keyword evidence="2" id="KW-1133">Transmembrane helix</keyword>
<gene>
    <name evidence="3" type="ORF">EJP69_13050</name>
</gene>
<evidence type="ECO:0000256" key="1">
    <source>
        <dbReference type="SAM" id="MobiDB-lite"/>
    </source>
</evidence>
<dbReference type="GO" id="GO:0008233">
    <property type="term" value="F:peptidase activity"/>
    <property type="evidence" value="ECO:0007669"/>
    <property type="project" value="InterPro"/>
</dbReference>
<dbReference type="SUPFAM" id="SSF52129">
    <property type="entry name" value="Caspase-like"/>
    <property type="match status" value="1"/>
</dbReference>
<keyword evidence="4" id="KW-1185">Reference proteome</keyword>
<dbReference type="AlphaFoldDB" id="A0A3S0H227"/>
<dbReference type="GO" id="GO:0006508">
    <property type="term" value="P:proteolysis"/>
    <property type="evidence" value="ECO:0007669"/>
    <property type="project" value="InterPro"/>
</dbReference>
<dbReference type="InterPro" id="IPR001096">
    <property type="entry name" value="Peptidase_C13"/>
</dbReference>
<dbReference type="Gene3D" id="3.40.50.1460">
    <property type="match status" value="1"/>
</dbReference>
<dbReference type="Pfam" id="PF01650">
    <property type="entry name" value="Peptidase_C13"/>
    <property type="match status" value="1"/>
</dbReference>
<keyword evidence="2" id="KW-0472">Membrane</keyword>
<dbReference type="RefSeq" id="WP_126470496.1">
    <property type="nucleotide sequence ID" value="NZ_RXOE01000002.1"/>
</dbReference>
<protein>
    <recommendedName>
        <fullName evidence="5">Peptidase C13</fullName>
    </recommendedName>
</protein>